<evidence type="ECO:0000259" key="13">
    <source>
        <dbReference type="Pfam" id="PF00082"/>
    </source>
</evidence>
<dbReference type="RefSeq" id="WP_148986814.1">
    <property type="nucleotide sequence ID" value="NZ_VTEV01000001.1"/>
</dbReference>
<feature type="signal peptide" evidence="12">
    <location>
        <begin position="1"/>
        <end position="28"/>
    </location>
</feature>
<comment type="caution">
    <text evidence="15">The sequence shown here is derived from an EMBL/GenBank/DDBJ whole genome shotgun (WGS) entry which is preliminary data.</text>
</comment>
<name>A0A5D4T5Q7_9BACI</name>
<dbReference type="InterPro" id="IPR054399">
    <property type="entry name" value="Fervidolysin-like_N_prodom"/>
</dbReference>
<dbReference type="InterPro" id="IPR023827">
    <property type="entry name" value="Peptidase_S8_Asp-AS"/>
</dbReference>
<dbReference type="Gene3D" id="3.30.70.80">
    <property type="entry name" value="Peptidase S8 propeptide/proteinase inhibitor I9"/>
    <property type="match status" value="1"/>
</dbReference>
<dbReference type="SUPFAM" id="SSF52743">
    <property type="entry name" value="Subtilisin-like"/>
    <property type="match status" value="1"/>
</dbReference>
<keyword evidence="12" id="KW-0732">Signal</keyword>
<dbReference type="PROSITE" id="PS00138">
    <property type="entry name" value="SUBTILASE_SER"/>
    <property type="match status" value="1"/>
</dbReference>
<dbReference type="InterPro" id="IPR034202">
    <property type="entry name" value="Subtilisin_Carlsberg-like"/>
</dbReference>
<dbReference type="PANTHER" id="PTHR43806">
    <property type="entry name" value="PEPTIDASE S8"/>
    <property type="match status" value="1"/>
</dbReference>
<dbReference type="InterPro" id="IPR015500">
    <property type="entry name" value="Peptidase_S8_subtilisin-rel"/>
</dbReference>
<evidence type="ECO:0000256" key="3">
    <source>
        <dbReference type="ARBA" id="ARBA00011073"/>
    </source>
</evidence>
<feature type="active site" description="Charge relay system" evidence="10">
    <location>
        <position position="135"/>
    </location>
</feature>
<dbReference type="InterPro" id="IPR037045">
    <property type="entry name" value="S8pro/Inhibitor_I9_sf"/>
</dbReference>
<dbReference type="InterPro" id="IPR023828">
    <property type="entry name" value="Peptidase_S8_Ser-AS"/>
</dbReference>
<dbReference type="PROSITE" id="PS00136">
    <property type="entry name" value="SUBTILASE_ASP"/>
    <property type="match status" value="1"/>
</dbReference>
<comment type="subcellular location">
    <subcellularLocation>
        <location evidence="2">Secreted</location>
    </subcellularLocation>
</comment>
<evidence type="ECO:0000256" key="10">
    <source>
        <dbReference type="PROSITE-ProRule" id="PRU01240"/>
    </source>
</evidence>
<dbReference type="PROSITE" id="PS51892">
    <property type="entry name" value="SUBTILASE"/>
    <property type="match status" value="1"/>
</dbReference>
<evidence type="ECO:0000256" key="1">
    <source>
        <dbReference type="ARBA" id="ARBA00001913"/>
    </source>
</evidence>
<keyword evidence="7 10" id="KW-0378">Hydrolase</keyword>
<sequence length="379" mass="38981">MNKSFRKLATLFLAVMMVLSFSFTPADASAKGKPVMKEYLIGLKSGPSIAKADTLVTTLGGSVEHQFKHMKVLHITLPEVAAAALAKNPLVEYVEENVEMHTTAQTVPYGLPHIKADVAHAQGITGAGVKVAVLDTGIDASHEDLNVVGGASFVPEEPDALTDGNGHGTHVAGTIAAVNNNTGVLGVSYDVDLYAVKVLSSGGSGTLAGIAQGIEWAIDNDMDVINMSLGGSTGSSTLKQASDNAYNSGIVVVAAAGNSGSFFGLVNTIGYPARYDSVIAVGAVDSNNNRASFSSVGSQLEVMAPGVSINSTLPGNQYGELNGTSMASPHVAGAAALLLAQNPNMTNVEVRERLRSTATNLGSSFNYGYGVINLEAALQ</sequence>
<dbReference type="CDD" id="cd07477">
    <property type="entry name" value="Peptidases_S8_Subtilisin_subset"/>
    <property type="match status" value="1"/>
</dbReference>
<keyword evidence="9" id="KW-0106">Calcium</keyword>
<dbReference type="PRINTS" id="PR00723">
    <property type="entry name" value="SUBTILISIN"/>
</dbReference>
<feature type="chain" id="PRO_5039202868" evidence="12">
    <location>
        <begin position="29"/>
        <end position="379"/>
    </location>
</feature>
<dbReference type="SUPFAM" id="SSF54897">
    <property type="entry name" value="Protease propeptides/inhibitors"/>
    <property type="match status" value="1"/>
</dbReference>
<dbReference type="GO" id="GO:0006508">
    <property type="term" value="P:proteolysis"/>
    <property type="evidence" value="ECO:0007669"/>
    <property type="project" value="UniProtKB-KW"/>
</dbReference>
<dbReference type="AlphaFoldDB" id="A0A5D4T5Q7"/>
<dbReference type="InterPro" id="IPR022398">
    <property type="entry name" value="Peptidase_S8_His-AS"/>
</dbReference>
<dbReference type="GO" id="GO:0005615">
    <property type="term" value="C:extracellular space"/>
    <property type="evidence" value="ECO:0007669"/>
    <property type="project" value="TreeGrafter"/>
</dbReference>
<evidence type="ECO:0000256" key="12">
    <source>
        <dbReference type="SAM" id="SignalP"/>
    </source>
</evidence>
<accession>A0A5D4T5Q7</accession>
<dbReference type="InterPro" id="IPR000209">
    <property type="entry name" value="Peptidase_S8/S53_dom"/>
</dbReference>
<keyword evidence="8 10" id="KW-0720">Serine protease</keyword>
<protein>
    <submittedName>
        <fullName evidence="15">S8 family peptidase</fullName>
    </submittedName>
</protein>
<evidence type="ECO:0000256" key="2">
    <source>
        <dbReference type="ARBA" id="ARBA00004613"/>
    </source>
</evidence>
<organism evidence="15 16">
    <name type="scientific">Sutcliffiella horikoshii</name>
    <dbReference type="NCBI Taxonomy" id="79883"/>
    <lineage>
        <taxon>Bacteria</taxon>
        <taxon>Bacillati</taxon>
        <taxon>Bacillota</taxon>
        <taxon>Bacilli</taxon>
        <taxon>Bacillales</taxon>
        <taxon>Bacillaceae</taxon>
        <taxon>Sutcliffiella</taxon>
    </lineage>
</organism>
<dbReference type="STRING" id="79883.GCA_001636495_03357"/>
<keyword evidence="6" id="KW-0479">Metal-binding</keyword>
<dbReference type="Gene3D" id="3.40.50.200">
    <property type="entry name" value="Peptidase S8/S53 domain"/>
    <property type="match status" value="1"/>
</dbReference>
<evidence type="ECO:0000256" key="6">
    <source>
        <dbReference type="ARBA" id="ARBA00022723"/>
    </source>
</evidence>
<dbReference type="Pfam" id="PF00082">
    <property type="entry name" value="Peptidase_S8"/>
    <property type="match status" value="1"/>
</dbReference>
<dbReference type="OrthoDB" id="9798386at2"/>
<dbReference type="EMBL" id="VTEV01000001">
    <property type="protein sequence ID" value="TYS70913.1"/>
    <property type="molecule type" value="Genomic_DNA"/>
</dbReference>
<dbReference type="InterPro" id="IPR050131">
    <property type="entry name" value="Peptidase_S8_subtilisin-like"/>
</dbReference>
<evidence type="ECO:0000313" key="16">
    <source>
        <dbReference type="Proteomes" id="UP000322524"/>
    </source>
</evidence>
<feature type="domain" description="Fervidolysin-like N-terminal prodomain" evidence="14">
    <location>
        <begin position="26"/>
        <end position="97"/>
    </location>
</feature>
<dbReference type="GO" id="GO:0004252">
    <property type="term" value="F:serine-type endopeptidase activity"/>
    <property type="evidence" value="ECO:0007669"/>
    <property type="project" value="UniProtKB-UniRule"/>
</dbReference>
<reference evidence="15 16" key="1">
    <citation type="submission" date="2019-08" db="EMBL/GenBank/DDBJ databases">
        <title>Bacillus genomes from the desert of Cuatro Cienegas, Coahuila.</title>
        <authorList>
            <person name="Olmedo-Alvarez G."/>
        </authorList>
    </citation>
    <scope>NUCLEOTIDE SEQUENCE [LARGE SCALE GENOMIC DNA]</scope>
    <source>
        <strain evidence="15 16">CH28_1T</strain>
    </source>
</reference>
<evidence type="ECO:0000256" key="9">
    <source>
        <dbReference type="ARBA" id="ARBA00022837"/>
    </source>
</evidence>
<evidence type="ECO:0000256" key="5">
    <source>
        <dbReference type="ARBA" id="ARBA00022670"/>
    </source>
</evidence>
<evidence type="ECO:0000256" key="4">
    <source>
        <dbReference type="ARBA" id="ARBA00022525"/>
    </source>
</evidence>
<dbReference type="PANTHER" id="PTHR43806:SF11">
    <property type="entry name" value="CEREVISIN-RELATED"/>
    <property type="match status" value="1"/>
</dbReference>
<keyword evidence="5 10" id="KW-0645">Protease</keyword>
<evidence type="ECO:0000256" key="11">
    <source>
        <dbReference type="RuleBase" id="RU003355"/>
    </source>
</evidence>
<evidence type="ECO:0000256" key="7">
    <source>
        <dbReference type="ARBA" id="ARBA00022801"/>
    </source>
</evidence>
<gene>
    <name evidence="15" type="ORF">FZC76_03170</name>
</gene>
<feature type="domain" description="Peptidase S8/S53" evidence="13">
    <location>
        <begin position="126"/>
        <end position="370"/>
    </location>
</feature>
<keyword evidence="4" id="KW-0964">Secreted</keyword>
<evidence type="ECO:0000256" key="8">
    <source>
        <dbReference type="ARBA" id="ARBA00022825"/>
    </source>
</evidence>
<dbReference type="PROSITE" id="PS00137">
    <property type="entry name" value="SUBTILASE_HIS"/>
    <property type="match status" value="1"/>
</dbReference>
<dbReference type="InterPro" id="IPR036852">
    <property type="entry name" value="Peptidase_S8/S53_dom_sf"/>
</dbReference>
<comment type="cofactor">
    <cofactor evidence="1">
        <name>Ca(2+)</name>
        <dbReference type="ChEBI" id="CHEBI:29108"/>
    </cofactor>
</comment>
<evidence type="ECO:0000259" key="14">
    <source>
        <dbReference type="Pfam" id="PF22148"/>
    </source>
</evidence>
<dbReference type="Proteomes" id="UP000322524">
    <property type="component" value="Unassembled WGS sequence"/>
</dbReference>
<dbReference type="GO" id="GO:0046872">
    <property type="term" value="F:metal ion binding"/>
    <property type="evidence" value="ECO:0007669"/>
    <property type="project" value="UniProtKB-KW"/>
</dbReference>
<proteinExistence type="inferred from homology"/>
<feature type="active site" description="Charge relay system" evidence="10">
    <location>
        <position position="325"/>
    </location>
</feature>
<feature type="active site" description="Charge relay system" evidence="10">
    <location>
        <position position="167"/>
    </location>
</feature>
<comment type="similarity">
    <text evidence="3 10 11">Belongs to the peptidase S8 family.</text>
</comment>
<dbReference type="Pfam" id="PF22148">
    <property type="entry name" value="Fervidolysin_NPro-like"/>
    <property type="match status" value="1"/>
</dbReference>
<evidence type="ECO:0000313" key="15">
    <source>
        <dbReference type="EMBL" id="TYS70913.1"/>
    </source>
</evidence>